<dbReference type="AlphaFoldDB" id="A0A0B1TA33"/>
<evidence type="ECO:0000313" key="3">
    <source>
        <dbReference type="Proteomes" id="UP000053660"/>
    </source>
</evidence>
<accession>A0A0B1TA33</accession>
<dbReference type="Proteomes" id="UP000053660">
    <property type="component" value="Unassembled WGS sequence"/>
</dbReference>
<reference evidence="2 3" key="1">
    <citation type="submission" date="2014-03" db="EMBL/GenBank/DDBJ databases">
        <title>Draft genome of the hookworm Oesophagostomum dentatum.</title>
        <authorList>
            <person name="Mitreva M."/>
        </authorList>
    </citation>
    <scope>NUCLEOTIDE SEQUENCE [LARGE SCALE GENOMIC DNA]</scope>
    <source>
        <strain evidence="2 3">OD-Hann</strain>
    </source>
</reference>
<dbReference type="EMBL" id="KN551492">
    <property type="protein sequence ID" value="KHJ92220.1"/>
    <property type="molecule type" value="Genomic_DNA"/>
</dbReference>
<protein>
    <submittedName>
        <fullName evidence="2">Uncharacterized protein</fullName>
    </submittedName>
</protein>
<evidence type="ECO:0000313" key="1">
    <source>
        <dbReference type="EMBL" id="KHJ74728.1"/>
    </source>
</evidence>
<gene>
    <name evidence="2" type="ORF">OESDEN_07898</name>
    <name evidence="1" type="ORF">OESDEN_25656</name>
</gene>
<sequence length="70" mass="8213">MDVEEYIDGMNVYGMKRAHCREAFQKFAVDEKGAPIPRITEEMWSRYFNELFYSTDKNALGNHLFGICDI</sequence>
<evidence type="ECO:0000313" key="2">
    <source>
        <dbReference type="EMBL" id="KHJ92220.1"/>
    </source>
</evidence>
<organism evidence="2 3">
    <name type="scientific">Oesophagostomum dentatum</name>
    <name type="common">Nodular worm</name>
    <dbReference type="NCBI Taxonomy" id="61180"/>
    <lineage>
        <taxon>Eukaryota</taxon>
        <taxon>Metazoa</taxon>
        <taxon>Ecdysozoa</taxon>
        <taxon>Nematoda</taxon>
        <taxon>Chromadorea</taxon>
        <taxon>Rhabditida</taxon>
        <taxon>Rhabditina</taxon>
        <taxon>Rhabditomorpha</taxon>
        <taxon>Strongyloidea</taxon>
        <taxon>Strongylidae</taxon>
        <taxon>Oesophagostomum</taxon>
    </lineage>
</organism>
<name>A0A0B1TA33_OESDE</name>
<proteinExistence type="predicted"/>
<keyword evidence="3" id="KW-1185">Reference proteome</keyword>
<dbReference type="EMBL" id="KN613441">
    <property type="protein sequence ID" value="KHJ74728.1"/>
    <property type="molecule type" value="Genomic_DNA"/>
</dbReference>
<dbReference type="OrthoDB" id="9974725at2759"/>
<dbReference type="Gene3D" id="1.10.238.10">
    <property type="entry name" value="EF-hand"/>
    <property type="match status" value="1"/>
</dbReference>